<evidence type="ECO:0000313" key="4">
    <source>
        <dbReference type="Proteomes" id="UP001209878"/>
    </source>
</evidence>
<proteinExistence type="predicted"/>
<keyword evidence="2" id="KW-0472">Membrane</keyword>
<protein>
    <submittedName>
        <fullName evidence="3">Uncharacterized protein</fullName>
    </submittedName>
</protein>
<dbReference type="Proteomes" id="UP001209878">
    <property type="component" value="Unassembled WGS sequence"/>
</dbReference>
<keyword evidence="4" id="KW-1185">Reference proteome</keyword>
<dbReference type="EMBL" id="JAODUO010000917">
    <property type="protein sequence ID" value="KAK2172925.1"/>
    <property type="molecule type" value="Genomic_DNA"/>
</dbReference>
<evidence type="ECO:0000256" key="2">
    <source>
        <dbReference type="SAM" id="Phobius"/>
    </source>
</evidence>
<evidence type="ECO:0000313" key="3">
    <source>
        <dbReference type="EMBL" id="KAK2172925.1"/>
    </source>
</evidence>
<comment type="caution">
    <text evidence="3">The sequence shown here is derived from an EMBL/GenBank/DDBJ whole genome shotgun (WGS) entry which is preliminary data.</text>
</comment>
<reference evidence="3" key="1">
    <citation type="journal article" date="2023" name="Mol. Biol. Evol.">
        <title>Third-Generation Sequencing Reveals the Adaptive Role of the Epigenome in Three Deep-Sea Polychaetes.</title>
        <authorList>
            <person name="Perez M."/>
            <person name="Aroh O."/>
            <person name="Sun Y."/>
            <person name="Lan Y."/>
            <person name="Juniper S.K."/>
            <person name="Young C.R."/>
            <person name="Angers B."/>
            <person name="Qian P.Y."/>
        </authorList>
    </citation>
    <scope>NUCLEOTIDE SEQUENCE</scope>
    <source>
        <strain evidence="3">R07B-5</strain>
    </source>
</reference>
<feature type="region of interest" description="Disordered" evidence="1">
    <location>
        <begin position="77"/>
        <end position="177"/>
    </location>
</feature>
<sequence>MWFCDNCVVLVDLSKKPFYQEFWFLIIVALLGLIIIIIVMSLLCLTGKLRRSKYTDNSIPSTAIHLTENGVRGNIGEDDGGFSTFQVRQSQRSQRRSHRGPPRSDALPPYIRSPPRPSPSSVIYSDEELKASAAGGDDDSSSLTEKPSESGSSTTDSQESDSDLDCEKDIPPPAFSNHYVNGDVQQSWRRNRAAPYNTAYSYPDSEADSSQYGMMLNGGHVLMNNMAGSRTPLPGFSSFV</sequence>
<accession>A0AAD9KKM4</accession>
<gene>
    <name evidence="3" type="ORF">NP493_919g00011</name>
</gene>
<evidence type="ECO:0000256" key="1">
    <source>
        <dbReference type="SAM" id="MobiDB-lite"/>
    </source>
</evidence>
<keyword evidence="2" id="KW-1133">Transmembrane helix</keyword>
<name>A0AAD9KKM4_RIDPI</name>
<organism evidence="3 4">
    <name type="scientific">Ridgeia piscesae</name>
    <name type="common">Tubeworm</name>
    <dbReference type="NCBI Taxonomy" id="27915"/>
    <lineage>
        <taxon>Eukaryota</taxon>
        <taxon>Metazoa</taxon>
        <taxon>Spiralia</taxon>
        <taxon>Lophotrochozoa</taxon>
        <taxon>Annelida</taxon>
        <taxon>Polychaeta</taxon>
        <taxon>Sedentaria</taxon>
        <taxon>Canalipalpata</taxon>
        <taxon>Sabellida</taxon>
        <taxon>Siboglinidae</taxon>
        <taxon>Ridgeia</taxon>
    </lineage>
</organism>
<dbReference type="AlphaFoldDB" id="A0AAD9KKM4"/>
<keyword evidence="2" id="KW-0812">Transmembrane</keyword>
<feature type="transmembrane region" description="Helical" evidence="2">
    <location>
        <begin position="22"/>
        <end position="45"/>
    </location>
</feature>